<evidence type="ECO:0000256" key="4">
    <source>
        <dbReference type="ARBA" id="ARBA00022898"/>
    </source>
</evidence>
<dbReference type="InterPro" id="IPR015421">
    <property type="entry name" value="PyrdxlP-dep_Trfase_major"/>
</dbReference>
<dbReference type="Gene3D" id="1.20.1340.10">
    <property type="entry name" value="dopa decarboxylase, N-terminal domain"/>
    <property type="match status" value="1"/>
</dbReference>
<reference evidence="7 8" key="1">
    <citation type="submission" date="2024-02" db="EMBL/GenBank/DDBJ databases">
        <title>Discinaceae phylogenomics.</title>
        <authorList>
            <person name="Dirks A.C."/>
            <person name="James T.Y."/>
        </authorList>
    </citation>
    <scope>NUCLEOTIDE SEQUENCE [LARGE SCALE GENOMIC DNA]</scope>
    <source>
        <strain evidence="7 8">ACD0624</strain>
    </source>
</reference>
<dbReference type="InterPro" id="IPR021115">
    <property type="entry name" value="Pyridoxal-P_BS"/>
</dbReference>
<keyword evidence="4 6" id="KW-0663">Pyridoxal phosphate</keyword>
<evidence type="ECO:0000256" key="1">
    <source>
        <dbReference type="ARBA" id="ARBA00001933"/>
    </source>
</evidence>
<proteinExistence type="inferred from homology"/>
<dbReference type="InterPro" id="IPR015424">
    <property type="entry name" value="PyrdxlP-dep_Trfase"/>
</dbReference>
<evidence type="ECO:0000256" key="3">
    <source>
        <dbReference type="ARBA" id="ARBA00022793"/>
    </source>
</evidence>
<dbReference type="PROSITE" id="PS00392">
    <property type="entry name" value="DDC_GAD_HDC_YDC"/>
    <property type="match status" value="1"/>
</dbReference>
<dbReference type="Gene3D" id="3.90.1150.10">
    <property type="entry name" value="Aspartate Aminotransferase, domain 1"/>
    <property type="match status" value="1"/>
</dbReference>
<dbReference type="InterPro" id="IPR002129">
    <property type="entry name" value="PyrdxlP-dep_de-COase"/>
</dbReference>
<evidence type="ECO:0008006" key="9">
    <source>
        <dbReference type="Google" id="ProtNLM"/>
    </source>
</evidence>
<evidence type="ECO:0000313" key="8">
    <source>
        <dbReference type="Proteomes" id="UP001447188"/>
    </source>
</evidence>
<name>A0ABR3G9H8_9PEZI</name>
<evidence type="ECO:0000256" key="6">
    <source>
        <dbReference type="RuleBase" id="RU000382"/>
    </source>
</evidence>
<dbReference type="InterPro" id="IPR015422">
    <property type="entry name" value="PyrdxlP-dep_Trfase_small"/>
</dbReference>
<comment type="cofactor">
    <cofactor evidence="1 6">
        <name>pyridoxal 5'-phosphate</name>
        <dbReference type="ChEBI" id="CHEBI:597326"/>
    </cofactor>
</comment>
<evidence type="ECO:0000256" key="5">
    <source>
        <dbReference type="ARBA" id="ARBA00023239"/>
    </source>
</evidence>
<accession>A0ABR3G9H8</accession>
<organism evidence="7 8">
    <name type="scientific">Discina gigas</name>
    <dbReference type="NCBI Taxonomy" id="1032678"/>
    <lineage>
        <taxon>Eukaryota</taxon>
        <taxon>Fungi</taxon>
        <taxon>Dikarya</taxon>
        <taxon>Ascomycota</taxon>
        <taxon>Pezizomycotina</taxon>
        <taxon>Pezizomycetes</taxon>
        <taxon>Pezizales</taxon>
        <taxon>Discinaceae</taxon>
        <taxon>Discina</taxon>
    </lineage>
</organism>
<keyword evidence="8" id="KW-1185">Reference proteome</keyword>
<sequence length="516" mass="56799">MDSSQFRAAAHSAIDHIIGYYDTIESRRVLSDVEPGYLKKLLPDGPPELGEAWAEIQSDIESKIMPGLTHWQSPNFLAFFPANSSYPGILGELYSAAFTSANFNWLCSPAATELETIVLDWLCKLLSLPECFLSTSSTGGGGVIQGSASEAIVTVIVTARDRYLNYLAADAKTDGEREGIIDAHRHKLVALFSDQAHSSTQKGCLIAGVKHRSIKVPGSSTSNYSLTGPLLRQKIEELKSQGLEPFYLTVTLGTTATCAIDNFAEIAEVLKDYPQIWVHVDAAYAGAALICEEYQHLAVGFAAFDSFNMNMHKWLLTNFDCSCLFVKERKHLLNSLSITPSYLRNPHSDSGLVTDYRDWQIPLGRRFRALKIWFVMRTYGVSGLQAHIRNTISHGEHFAALIKSRPDLFKSITPPAFALTVFVVNTGSGGQMLEMQNKITKAVYERINEEGKVYITSTVLDGIYAIRVVGAGPKVRRETLERAFEVVVEAVVVVRDVGLGAVVDVGEVNQEQVRGV</sequence>
<evidence type="ECO:0000256" key="2">
    <source>
        <dbReference type="ARBA" id="ARBA00009533"/>
    </source>
</evidence>
<dbReference type="PANTHER" id="PTHR11999:SF70">
    <property type="entry name" value="MIP05841P"/>
    <property type="match status" value="1"/>
</dbReference>
<keyword evidence="5 6" id="KW-0456">Lyase</keyword>
<comment type="caution">
    <text evidence="7">The sequence shown here is derived from an EMBL/GenBank/DDBJ whole genome shotgun (WGS) entry which is preliminary data.</text>
</comment>
<dbReference type="EMBL" id="JBBBZM010000160">
    <property type="protein sequence ID" value="KAL0632604.1"/>
    <property type="molecule type" value="Genomic_DNA"/>
</dbReference>
<evidence type="ECO:0000313" key="7">
    <source>
        <dbReference type="EMBL" id="KAL0632604.1"/>
    </source>
</evidence>
<gene>
    <name evidence="7" type="ORF">Q9L58_008494</name>
</gene>
<dbReference type="InterPro" id="IPR010977">
    <property type="entry name" value="Aromatic_deC"/>
</dbReference>
<dbReference type="Gene3D" id="3.40.640.10">
    <property type="entry name" value="Type I PLP-dependent aspartate aminotransferase-like (Major domain)"/>
    <property type="match status" value="1"/>
</dbReference>
<keyword evidence="3" id="KW-0210">Decarboxylase</keyword>
<dbReference type="Pfam" id="PF00282">
    <property type="entry name" value="Pyridoxal_deC"/>
    <property type="match status" value="1"/>
</dbReference>
<comment type="similarity">
    <text evidence="2 6">Belongs to the group II decarboxylase family.</text>
</comment>
<protein>
    <recommendedName>
        <fullName evidence="9">Aromatic-L-amino-acid decarboxylase</fullName>
    </recommendedName>
</protein>
<dbReference type="PRINTS" id="PR00800">
    <property type="entry name" value="YHDCRBOXLASE"/>
</dbReference>
<dbReference type="SUPFAM" id="SSF53383">
    <property type="entry name" value="PLP-dependent transferases"/>
    <property type="match status" value="1"/>
</dbReference>
<dbReference type="PANTHER" id="PTHR11999">
    <property type="entry name" value="GROUP II PYRIDOXAL-5-PHOSPHATE DECARBOXYLASE"/>
    <property type="match status" value="1"/>
</dbReference>
<dbReference type="Proteomes" id="UP001447188">
    <property type="component" value="Unassembled WGS sequence"/>
</dbReference>